<dbReference type="PANTHER" id="PTHR30627">
    <property type="entry name" value="PEPTIDOGLYCAN D,D-TRANSPEPTIDASE"/>
    <property type="match status" value="1"/>
</dbReference>
<evidence type="ECO:0000256" key="6">
    <source>
        <dbReference type="ARBA" id="ARBA00022801"/>
    </source>
</evidence>
<evidence type="ECO:0000259" key="11">
    <source>
        <dbReference type="Pfam" id="PF00905"/>
    </source>
</evidence>
<keyword evidence="5" id="KW-0732">Signal</keyword>
<comment type="similarity">
    <text evidence="2">Belongs to the transpeptidase family.</text>
</comment>
<evidence type="ECO:0000256" key="9">
    <source>
        <dbReference type="RuleBase" id="RU361140"/>
    </source>
</evidence>
<feature type="compositionally biased region" description="Gly residues" evidence="10">
    <location>
        <begin position="334"/>
        <end position="353"/>
    </location>
</feature>
<feature type="region of interest" description="Disordered" evidence="10">
    <location>
        <begin position="331"/>
        <end position="360"/>
    </location>
</feature>
<gene>
    <name evidence="13" type="ORF">NCCP1664_08900</name>
</gene>
<dbReference type="EC" id="3.5.2.6" evidence="4 9"/>
<keyword evidence="14" id="KW-1185">Reference proteome</keyword>
<dbReference type="GO" id="GO:0008800">
    <property type="term" value="F:beta-lactamase activity"/>
    <property type="evidence" value="ECO:0007669"/>
    <property type="project" value="UniProtKB-UniRule"/>
</dbReference>
<comment type="caution">
    <text evidence="13">The sequence shown here is derived from an EMBL/GenBank/DDBJ whole genome shotgun (WGS) entry which is preliminary data.</text>
</comment>
<dbReference type="Gene3D" id="3.40.710.10">
    <property type="entry name" value="DD-peptidase/beta-lactamase superfamily"/>
    <property type="match status" value="1"/>
</dbReference>
<evidence type="ECO:0000259" key="12">
    <source>
        <dbReference type="Pfam" id="PF03717"/>
    </source>
</evidence>
<proteinExistence type="inferred from homology"/>
<dbReference type="PROSITE" id="PS00337">
    <property type="entry name" value="BETA_LACTAMASE_D"/>
    <property type="match status" value="1"/>
</dbReference>
<feature type="domain" description="Penicillin-binding protein transpeptidase" evidence="11">
    <location>
        <begin position="403"/>
        <end position="665"/>
    </location>
</feature>
<dbReference type="InterPro" id="IPR012338">
    <property type="entry name" value="Beta-lactam/transpept-like"/>
</dbReference>
<protein>
    <recommendedName>
        <fullName evidence="4 9">Beta-lactamase</fullName>
        <ecNumber evidence="4 9">3.5.2.6</ecNumber>
    </recommendedName>
</protein>
<evidence type="ECO:0000256" key="8">
    <source>
        <dbReference type="ARBA" id="ARBA00023251"/>
    </source>
</evidence>
<dbReference type="OrthoDB" id="5241017at2"/>
<evidence type="ECO:0000256" key="4">
    <source>
        <dbReference type="ARBA" id="ARBA00012865"/>
    </source>
</evidence>
<dbReference type="GO" id="GO:0017001">
    <property type="term" value="P:antibiotic catabolic process"/>
    <property type="evidence" value="ECO:0007669"/>
    <property type="project" value="InterPro"/>
</dbReference>
<dbReference type="GO" id="GO:0071972">
    <property type="term" value="F:peptidoglycan L,D-transpeptidase activity"/>
    <property type="evidence" value="ECO:0007669"/>
    <property type="project" value="TreeGrafter"/>
</dbReference>
<dbReference type="GO" id="GO:0008658">
    <property type="term" value="F:penicillin binding"/>
    <property type="evidence" value="ECO:0007669"/>
    <property type="project" value="InterPro"/>
</dbReference>
<keyword evidence="6 9" id="KW-0378">Hydrolase</keyword>
<dbReference type="InterPro" id="IPR005311">
    <property type="entry name" value="PBP_dimer"/>
</dbReference>
<dbReference type="GO" id="GO:0005886">
    <property type="term" value="C:plasma membrane"/>
    <property type="evidence" value="ECO:0007669"/>
    <property type="project" value="TreeGrafter"/>
</dbReference>
<dbReference type="RefSeq" id="WP_149956033.1">
    <property type="nucleotide sequence ID" value="NZ_BKDJ01000003.1"/>
</dbReference>
<accession>A0A5A7NN56</accession>
<dbReference type="GO" id="GO:0051301">
    <property type="term" value="P:cell division"/>
    <property type="evidence" value="ECO:0007669"/>
    <property type="project" value="UniProtKB-KW"/>
</dbReference>
<dbReference type="PANTHER" id="PTHR30627:SF24">
    <property type="entry name" value="PENICILLIN-BINDING PROTEIN 4B"/>
    <property type="match status" value="1"/>
</dbReference>
<evidence type="ECO:0000256" key="2">
    <source>
        <dbReference type="ARBA" id="ARBA00007171"/>
    </source>
</evidence>
<dbReference type="Proteomes" id="UP000325307">
    <property type="component" value="Unassembled WGS sequence"/>
</dbReference>
<dbReference type="Pfam" id="PF00905">
    <property type="entry name" value="Transpeptidase"/>
    <property type="match status" value="1"/>
</dbReference>
<dbReference type="SUPFAM" id="SSF56519">
    <property type="entry name" value="Penicillin binding protein dimerisation domain"/>
    <property type="match status" value="1"/>
</dbReference>
<name>A0A5A7NN56_9MICC</name>
<evidence type="ECO:0000256" key="7">
    <source>
        <dbReference type="ARBA" id="ARBA00023136"/>
    </source>
</evidence>
<evidence type="ECO:0000256" key="5">
    <source>
        <dbReference type="ARBA" id="ARBA00022729"/>
    </source>
</evidence>
<dbReference type="InterPro" id="IPR001460">
    <property type="entry name" value="PCN-bd_Tpept"/>
</dbReference>
<comment type="subcellular location">
    <subcellularLocation>
        <location evidence="1">Membrane</location>
    </subcellularLocation>
</comment>
<sequence>MRPTAAASPLSLRPSRAARTAAGGLAAVLAAAGLAACSPQRPDPRPAAEAFAAGLQAGDLSAAPMAGDASAAEEQLNAAVAGLGDAARTVVVEDVAADAGSADPATATARLSTTWDLDGKPEATDGDWTYQTTATLEYDAGASAWRVRYSPAAAVAGLQAGEGLRLETVAGARGDILGAGGTELVTERPVVRVGLDKARVQAADAADSARELAKLLDIDADAYAAKVDAAGAKAFVEAIVLRDDSSRTVTNRQIEAITGGRAIGTTLPLAPTRTFARPVLGTVGEATAEIVEKSGGAVKAGERVGLSGLQATYQERLAGTPGMRVWTVPAPAGETGGDTGKDGAGQDGTGQSGGTVAEGSTTAEPRLLFERAAVDGLAVTTTLEQDLQEVAEKVVSDADSPSAVVAVRPSDGAVLAAANGPASNAYNTAMVARYAPGSTFKVVSALAMLRSGYTPSSRVECPQTTVLDGRTFKNFTGYPADSLGTITLSEAIAQSCNTVFINASRKVEMSAVADAAASLGLAAEPATGSAAFLGSVPSDSTGTEHAANMIGQGVVEASPLGMATVAASVAKGSTVSPRLVADPAPEAAPAPQVPLTAEEAAQLKQLMSGTVDHGTVTDLQDVPGPAVQAKTGTAEYGDGSEELRHTWVIAIQGDLAVAVFVETGFSGAETGGPLMKEFLTKAQAVGTGG</sequence>
<keyword evidence="13" id="KW-0132">Cell division</keyword>
<feature type="domain" description="Penicillin-binding protein dimerisation" evidence="12">
    <location>
        <begin position="170"/>
        <end position="328"/>
    </location>
</feature>
<keyword evidence="8 9" id="KW-0046">Antibiotic resistance</keyword>
<organism evidence="13 14">
    <name type="scientific">Zafaria cholistanensis</name>
    <dbReference type="NCBI Taxonomy" id="1682741"/>
    <lineage>
        <taxon>Bacteria</taxon>
        <taxon>Bacillati</taxon>
        <taxon>Actinomycetota</taxon>
        <taxon>Actinomycetes</taxon>
        <taxon>Micrococcales</taxon>
        <taxon>Micrococcaceae</taxon>
        <taxon>Zafaria</taxon>
    </lineage>
</organism>
<dbReference type="InterPro" id="IPR036138">
    <property type="entry name" value="PBP_dimer_sf"/>
</dbReference>
<dbReference type="AlphaFoldDB" id="A0A5A7NN56"/>
<dbReference type="InterPro" id="IPR050515">
    <property type="entry name" value="Beta-lactam/transpept"/>
</dbReference>
<dbReference type="GO" id="GO:0071555">
    <property type="term" value="P:cell wall organization"/>
    <property type="evidence" value="ECO:0007669"/>
    <property type="project" value="TreeGrafter"/>
</dbReference>
<comment type="catalytic activity">
    <reaction evidence="9">
        <text>a beta-lactam + H2O = a substituted beta-amino acid</text>
        <dbReference type="Rhea" id="RHEA:20401"/>
        <dbReference type="ChEBI" id="CHEBI:15377"/>
        <dbReference type="ChEBI" id="CHEBI:35627"/>
        <dbReference type="ChEBI" id="CHEBI:140347"/>
        <dbReference type="EC" id="3.5.2.6"/>
    </reaction>
</comment>
<evidence type="ECO:0000256" key="3">
    <source>
        <dbReference type="ARBA" id="ARBA00007898"/>
    </source>
</evidence>
<dbReference type="Gene3D" id="3.90.1310.10">
    <property type="entry name" value="Penicillin-binding protein 2a (Domain 2)"/>
    <property type="match status" value="1"/>
</dbReference>
<evidence type="ECO:0000256" key="1">
    <source>
        <dbReference type="ARBA" id="ARBA00004370"/>
    </source>
</evidence>
<comment type="similarity">
    <text evidence="3 9">Belongs to the class-D beta-lactamase family.</text>
</comment>
<reference evidence="13 14" key="1">
    <citation type="submission" date="2019-09" db="EMBL/GenBank/DDBJ databases">
        <title>Arthrobacter zafarii sp. nov., a moderately thermotolerant and halotolerant actinobacterium isolated from Cholistan desert soil of Pakistan.</title>
        <authorList>
            <person name="Amin A."/>
            <person name="Ahmed I."/>
            <person name="Khalid N."/>
            <person name="Schumann P."/>
            <person name="Busse H.J."/>
            <person name="Khan I.U."/>
            <person name="Li S."/>
            <person name="Li W.J."/>
        </authorList>
    </citation>
    <scope>NUCLEOTIDE SEQUENCE [LARGE SCALE GENOMIC DNA]</scope>
    <source>
        <strain evidence="13 14">NCCP-1664</strain>
    </source>
</reference>
<evidence type="ECO:0000256" key="10">
    <source>
        <dbReference type="SAM" id="MobiDB-lite"/>
    </source>
</evidence>
<keyword evidence="13" id="KW-0131">Cell cycle</keyword>
<dbReference type="EMBL" id="BKDJ01000003">
    <property type="protein sequence ID" value="GER22393.1"/>
    <property type="molecule type" value="Genomic_DNA"/>
</dbReference>
<dbReference type="Pfam" id="PF03717">
    <property type="entry name" value="PBP_dimer"/>
    <property type="match status" value="1"/>
</dbReference>
<dbReference type="InterPro" id="IPR002137">
    <property type="entry name" value="Beta-lactam_class-D_AS"/>
</dbReference>
<dbReference type="GO" id="GO:0046677">
    <property type="term" value="P:response to antibiotic"/>
    <property type="evidence" value="ECO:0007669"/>
    <property type="project" value="UniProtKB-UniRule"/>
</dbReference>
<evidence type="ECO:0000313" key="13">
    <source>
        <dbReference type="EMBL" id="GER22393.1"/>
    </source>
</evidence>
<dbReference type="SUPFAM" id="SSF56601">
    <property type="entry name" value="beta-lactamase/transpeptidase-like"/>
    <property type="match status" value="1"/>
</dbReference>
<evidence type="ECO:0000313" key="14">
    <source>
        <dbReference type="Proteomes" id="UP000325307"/>
    </source>
</evidence>
<keyword evidence="7" id="KW-0472">Membrane</keyword>